<name>A0A7V3RDV7_9BACT</name>
<dbReference type="PANTHER" id="PTHR36307">
    <property type="entry name" value="FLAGELLA BASAL BODY P-RING FORMATION PROTEIN FLGA"/>
    <property type="match status" value="1"/>
</dbReference>
<dbReference type="Gene3D" id="2.30.30.760">
    <property type="match status" value="1"/>
</dbReference>
<dbReference type="AlphaFoldDB" id="A0A7V3RDV7"/>
<feature type="domain" description="Flagella basal body P-ring formation protein FlgA SAF" evidence="1">
    <location>
        <begin position="254"/>
        <end position="368"/>
    </location>
</feature>
<reference evidence="2" key="1">
    <citation type="journal article" date="2020" name="mSystems">
        <title>Genome- and Community-Level Interaction Insights into Carbon Utilization and Element Cycling Functions of Hydrothermarchaeota in Hydrothermal Sediment.</title>
        <authorList>
            <person name="Zhou Z."/>
            <person name="Liu Y."/>
            <person name="Xu W."/>
            <person name="Pan J."/>
            <person name="Luo Z.H."/>
            <person name="Li M."/>
        </authorList>
    </citation>
    <scope>NUCLEOTIDE SEQUENCE [LARGE SCALE GENOMIC DNA]</scope>
    <source>
        <strain evidence="2">SpSt-966</strain>
    </source>
</reference>
<dbReference type="PANTHER" id="PTHR36307:SF1">
    <property type="entry name" value="FLAGELLA BASAL BODY P-RING FORMATION PROTEIN FLGA"/>
    <property type="match status" value="1"/>
</dbReference>
<protein>
    <submittedName>
        <fullName evidence="2">Flagellar basal body P-ring formation protein FlgA</fullName>
    </submittedName>
</protein>
<keyword evidence="2" id="KW-0282">Flagellum</keyword>
<gene>
    <name evidence="2" type="primary">flgA</name>
    <name evidence="2" type="ORF">ENX73_01400</name>
</gene>
<organism evidence="2">
    <name type="scientific">Mesoaciditoga lauensis</name>
    <dbReference type="NCBI Taxonomy" id="1495039"/>
    <lineage>
        <taxon>Bacteria</taxon>
        <taxon>Thermotogati</taxon>
        <taxon>Thermotogota</taxon>
        <taxon>Thermotogae</taxon>
        <taxon>Mesoaciditogales</taxon>
        <taxon>Mesoaciditogaceae</taxon>
        <taxon>Mesoaciditoga</taxon>
    </lineage>
</organism>
<accession>A0A7V3RDV7</accession>
<dbReference type="GO" id="GO:0044780">
    <property type="term" value="P:bacterial-type flagellum assembly"/>
    <property type="evidence" value="ECO:0007669"/>
    <property type="project" value="InterPro"/>
</dbReference>
<evidence type="ECO:0000313" key="2">
    <source>
        <dbReference type="EMBL" id="HGE74767.1"/>
    </source>
</evidence>
<proteinExistence type="predicted"/>
<dbReference type="CDD" id="cd11614">
    <property type="entry name" value="SAF_CpaB_FlgA_like"/>
    <property type="match status" value="1"/>
</dbReference>
<comment type="caution">
    <text evidence="2">The sequence shown here is derived from an EMBL/GenBank/DDBJ whole genome shotgun (WGS) entry which is preliminary data.</text>
</comment>
<dbReference type="Pfam" id="PF13144">
    <property type="entry name" value="ChapFlgA"/>
    <property type="match status" value="1"/>
</dbReference>
<keyword evidence="2" id="KW-0969">Cilium</keyword>
<dbReference type="Gene3D" id="3.90.1210.10">
    <property type="entry name" value="Antifreeze-like/N-acetylneuraminic acid synthase C-terminal domain"/>
    <property type="match status" value="1"/>
</dbReference>
<sequence>MRKVATIFEILAIFGTMSFGLGITLTLKSNAEISSKYVTLYDLAATFSGVSTQTLKNFTVAFAPQPGTYYDLDSQNIITMAQQSIKWLKVTATSKTIRVSAIDIPVNLSKVQNALVTEVGTSAIFILDFQPIGINNDDYKIEISNFSQMGDEYFALVKIIDGSVINYSNAVFEIGSIGISNSIGGISQLVSNYLGNGTTLSRITELEDMKYDLIDVGKPFKLSNKIVGVPVNFIDDGTTFRSEVIKYIPHQFVNVIVASKNIEYGQSITQNMVSQKYLDVYATTTAYATNLNEVIGNVATWSFMAGQVISMQGIQTPPDVVAGQILIAYVSYPSMTVTTFVRAMQSGKIGQIIPVRNVSNGYMMYGLIEKGPEIRIYGGG</sequence>
<evidence type="ECO:0000259" key="1">
    <source>
        <dbReference type="Pfam" id="PF13144"/>
    </source>
</evidence>
<dbReference type="InterPro" id="IPR017585">
    <property type="entry name" value="SAF_FlgA"/>
</dbReference>
<keyword evidence="2" id="KW-0966">Cell projection</keyword>
<dbReference type="NCBIfam" id="TIGR03170">
    <property type="entry name" value="flgA_cterm"/>
    <property type="match status" value="1"/>
</dbReference>
<dbReference type="EMBL" id="DTPE01000060">
    <property type="protein sequence ID" value="HGE74767.1"/>
    <property type="molecule type" value="Genomic_DNA"/>
</dbReference>
<dbReference type="InterPro" id="IPR039246">
    <property type="entry name" value="Flagellar_FlgA"/>
</dbReference>